<evidence type="ECO:0000259" key="2">
    <source>
        <dbReference type="Pfam" id="PF18890"/>
    </source>
</evidence>
<keyword evidence="5" id="KW-1185">Reference proteome</keyword>
<gene>
    <name evidence="4" type="ORF">BG011_006574</name>
</gene>
<dbReference type="InterPro" id="IPR043898">
    <property type="entry name" value="FANCL_d2"/>
</dbReference>
<dbReference type="GO" id="GO:0036297">
    <property type="term" value="P:interstrand cross-link repair"/>
    <property type="evidence" value="ECO:0007669"/>
    <property type="project" value="InterPro"/>
</dbReference>
<dbReference type="InterPro" id="IPR044037">
    <property type="entry name" value="FANCL_d3"/>
</dbReference>
<dbReference type="PANTHER" id="PTHR13206">
    <property type="entry name" value="UBIQUITIN LIGASE PROTEIN PHF9 FANCONI ANEMIA GROUP L PROTEIN"/>
    <property type="match status" value="1"/>
</dbReference>
<feature type="domain" description="FANCL UBC-like" evidence="2">
    <location>
        <begin position="37"/>
        <end position="90"/>
    </location>
</feature>
<feature type="domain" description="FANCL UBC-like" evidence="3">
    <location>
        <begin position="140"/>
        <end position="227"/>
    </location>
</feature>
<evidence type="ECO:0008006" key="6">
    <source>
        <dbReference type="Google" id="ProtNLM"/>
    </source>
</evidence>
<comment type="caution">
    <text evidence="4">The sequence shown here is derived from an EMBL/GenBank/DDBJ whole genome shotgun (WGS) entry which is preliminary data.</text>
</comment>
<evidence type="ECO:0000259" key="1">
    <source>
        <dbReference type="Pfam" id="PF11793"/>
    </source>
</evidence>
<name>A0A9P6PVR1_9FUNG</name>
<dbReference type="Proteomes" id="UP000726737">
    <property type="component" value="Unassembled WGS sequence"/>
</dbReference>
<dbReference type="Pfam" id="PF18891">
    <property type="entry name" value="FANCL_d3"/>
    <property type="match status" value="1"/>
</dbReference>
<dbReference type="AlphaFoldDB" id="A0A9P6PVR1"/>
<dbReference type="GO" id="GO:0061630">
    <property type="term" value="F:ubiquitin protein ligase activity"/>
    <property type="evidence" value="ECO:0007669"/>
    <property type="project" value="TreeGrafter"/>
</dbReference>
<dbReference type="Pfam" id="PF11793">
    <property type="entry name" value="FANCL_C"/>
    <property type="match status" value="1"/>
</dbReference>
<dbReference type="InterPro" id="IPR016135">
    <property type="entry name" value="UBQ-conjugating_enzyme/RWD"/>
</dbReference>
<dbReference type="Gene3D" id="3.10.110.10">
    <property type="entry name" value="Ubiquitin Conjugating Enzyme"/>
    <property type="match status" value="1"/>
</dbReference>
<dbReference type="GO" id="GO:0006513">
    <property type="term" value="P:protein monoubiquitination"/>
    <property type="evidence" value="ECO:0007669"/>
    <property type="project" value="TreeGrafter"/>
</dbReference>
<dbReference type="InterPro" id="IPR043003">
    <property type="entry name" value="FANCL_d3_sf"/>
</dbReference>
<evidence type="ECO:0000259" key="3">
    <source>
        <dbReference type="Pfam" id="PF18891"/>
    </source>
</evidence>
<accession>A0A9P6PVR1</accession>
<dbReference type="InterPro" id="IPR026848">
    <property type="entry name" value="Fancl"/>
</dbReference>
<dbReference type="CDD" id="cd23831">
    <property type="entry name" value="DRWD-N_FANCL"/>
    <property type="match status" value="1"/>
</dbReference>
<dbReference type="Pfam" id="PF18890">
    <property type="entry name" value="FANCL_d2"/>
    <property type="match status" value="1"/>
</dbReference>
<feature type="domain" description="FANCL C-terminal" evidence="1">
    <location>
        <begin position="237"/>
        <end position="274"/>
    </location>
</feature>
<dbReference type="OrthoDB" id="10263265at2759"/>
<organism evidence="4 5">
    <name type="scientific">Mortierella polycephala</name>
    <dbReference type="NCBI Taxonomy" id="41804"/>
    <lineage>
        <taxon>Eukaryota</taxon>
        <taxon>Fungi</taxon>
        <taxon>Fungi incertae sedis</taxon>
        <taxon>Mucoromycota</taxon>
        <taxon>Mortierellomycotina</taxon>
        <taxon>Mortierellomycetes</taxon>
        <taxon>Mortierellales</taxon>
        <taxon>Mortierellaceae</taxon>
        <taxon>Mortierella</taxon>
    </lineage>
</organism>
<dbReference type="CDD" id="cd23832">
    <property type="entry name" value="DRWD-C_FANCL"/>
    <property type="match status" value="1"/>
</dbReference>
<dbReference type="Gene3D" id="3.10.110.20">
    <property type="entry name" value="RWD domain-like"/>
    <property type="match status" value="1"/>
</dbReference>
<sequence length="277" mass="31782">MNEAQDLESFLIELIDTLEAILSSKSARGDPAKSVTYWSCIIEELDALGWHRIAHITQDLSQVQIDLCDAFERKHLLIVQFPPGYPTVPLKLEPLLVPETESELHLLEHGYMTGVLTASQESGLQFAVTQAEKLLDQFQEFWNVMEDIDEKTWVIDPEKPTRTDRMRRCALDPLSPRSIPETRMFGPTASIEPMRTKLFQNAGLWDRTKLPRENLEVLLELPDGFPTPTSVTKDEMNIECGICYSFRFEGQVPDQLCSHTKCQQPFHRVCLYEVTRM</sequence>
<dbReference type="EMBL" id="JAAAJA010000480">
    <property type="protein sequence ID" value="KAG0253091.1"/>
    <property type="molecule type" value="Genomic_DNA"/>
</dbReference>
<dbReference type="Gene3D" id="3.30.40.10">
    <property type="entry name" value="Zinc/RING finger domain, C3HC4 (zinc finger)"/>
    <property type="match status" value="1"/>
</dbReference>
<evidence type="ECO:0000313" key="5">
    <source>
        <dbReference type="Proteomes" id="UP000726737"/>
    </source>
</evidence>
<dbReference type="GO" id="GO:0043240">
    <property type="term" value="C:Fanconi anaemia nuclear complex"/>
    <property type="evidence" value="ECO:0007669"/>
    <property type="project" value="InterPro"/>
</dbReference>
<dbReference type="InterPro" id="IPR026850">
    <property type="entry name" value="FANCL_C"/>
</dbReference>
<dbReference type="PANTHER" id="PTHR13206:SF0">
    <property type="entry name" value="E3 UBIQUITIN-PROTEIN LIGASE FANCL"/>
    <property type="match status" value="1"/>
</dbReference>
<evidence type="ECO:0000313" key="4">
    <source>
        <dbReference type="EMBL" id="KAG0253091.1"/>
    </source>
</evidence>
<reference evidence="4" key="1">
    <citation type="journal article" date="2020" name="Fungal Divers.">
        <title>Resolving the Mortierellaceae phylogeny through synthesis of multi-gene phylogenetics and phylogenomics.</title>
        <authorList>
            <person name="Vandepol N."/>
            <person name="Liber J."/>
            <person name="Desiro A."/>
            <person name="Na H."/>
            <person name="Kennedy M."/>
            <person name="Barry K."/>
            <person name="Grigoriev I.V."/>
            <person name="Miller A.N."/>
            <person name="O'Donnell K."/>
            <person name="Stajich J.E."/>
            <person name="Bonito G."/>
        </authorList>
    </citation>
    <scope>NUCLEOTIDE SEQUENCE</scope>
    <source>
        <strain evidence="4">KOD948</strain>
    </source>
</reference>
<proteinExistence type="predicted"/>
<protein>
    <recommendedName>
        <fullName evidence="6">RING-type domain-containing protein</fullName>
    </recommendedName>
</protein>
<dbReference type="SMART" id="SM01197">
    <property type="entry name" value="FANCL_C"/>
    <property type="match status" value="1"/>
</dbReference>
<dbReference type="InterPro" id="IPR013083">
    <property type="entry name" value="Znf_RING/FYVE/PHD"/>
</dbReference>